<dbReference type="AlphaFoldDB" id="A0A819BRY4"/>
<reference evidence="2" key="1">
    <citation type="submission" date="2021-02" db="EMBL/GenBank/DDBJ databases">
        <authorList>
            <person name="Nowell W R."/>
        </authorList>
    </citation>
    <scope>NUCLEOTIDE SEQUENCE</scope>
</reference>
<feature type="region of interest" description="Disordered" evidence="1">
    <location>
        <begin position="1"/>
        <end position="25"/>
    </location>
</feature>
<dbReference type="InterPro" id="IPR036691">
    <property type="entry name" value="Endo/exonu/phosph_ase_sf"/>
</dbReference>
<evidence type="ECO:0000313" key="3">
    <source>
        <dbReference type="Proteomes" id="UP000663865"/>
    </source>
</evidence>
<accession>A0A819BRY4</accession>
<name>A0A819BRY4_9BILA</name>
<protein>
    <recommendedName>
        <fullName evidence="4">Craniofacial development protein 2-like</fullName>
    </recommendedName>
</protein>
<evidence type="ECO:0000256" key="1">
    <source>
        <dbReference type="SAM" id="MobiDB-lite"/>
    </source>
</evidence>
<evidence type="ECO:0008006" key="4">
    <source>
        <dbReference type="Google" id="ProtNLM"/>
    </source>
</evidence>
<evidence type="ECO:0000313" key="2">
    <source>
        <dbReference type="EMBL" id="CAF3808299.1"/>
    </source>
</evidence>
<dbReference type="EMBL" id="CAJNYV010006185">
    <property type="protein sequence ID" value="CAF3808299.1"/>
    <property type="molecule type" value="Genomic_DNA"/>
</dbReference>
<proteinExistence type="predicted"/>
<dbReference type="SUPFAM" id="SSF56219">
    <property type="entry name" value="DNase I-like"/>
    <property type="match status" value="1"/>
</dbReference>
<organism evidence="2 3">
    <name type="scientific">Rotaria socialis</name>
    <dbReference type="NCBI Taxonomy" id="392032"/>
    <lineage>
        <taxon>Eukaryota</taxon>
        <taxon>Metazoa</taxon>
        <taxon>Spiralia</taxon>
        <taxon>Gnathifera</taxon>
        <taxon>Rotifera</taxon>
        <taxon>Eurotatoria</taxon>
        <taxon>Bdelloidea</taxon>
        <taxon>Philodinida</taxon>
        <taxon>Philodinidae</taxon>
        <taxon>Rotaria</taxon>
    </lineage>
</organism>
<dbReference type="Proteomes" id="UP000663865">
    <property type="component" value="Unassembled WGS sequence"/>
</dbReference>
<gene>
    <name evidence="2" type="ORF">KIK155_LOCUS32839</name>
</gene>
<sequence length="99" mass="11586">MNDQNLKSYRLRRHPREEGPSPLSSKQEIIEKLDTGNTGTTATVTSKVKIGKQRWKIMKDTLTVGTWNVQTLWVTRKLELLRNEMKRFRFDVIGISEVR</sequence>
<comment type="caution">
    <text evidence="2">The sequence shown here is derived from an EMBL/GenBank/DDBJ whole genome shotgun (WGS) entry which is preliminary data.</text>
</comment>